<comment type="similarity">
    <text evidence="2 7">Belongs to the DLT1 family.</text>
</comment>
<keyword evidence="4" id="KW-0812">Transmembrane</keyword>
<evidence type="ECO:0000313" key="8">
    <source>
        <dbReference type="EMBL" id="RKO83248.1"/>
    </source>
</evidence>
<comment type="subcellular location">
    <subcellularLocation>
        <location evidence="7">Membrane</location>
        <topology evidence="7">Multi-pass membrane protein</topology>
    </subcellularLocation>
</comment>
<protein>
    <recommendedName>
        <fullName evidence="3 7">Defect at low temperature protein 1</fullName>
    </recommendedName>
</protein>
<dbReference type="GO" id="GO:0016020">
    <property type="term" value="C:membrane"/>
    <property type="evidence" value="ECO:0007669"/>
    <property type="project" value="UniProtKB-SubCell"/>
</dbReference>
<keyword evidence="5" id="KW-1133">Transmembrane helix</keyword>
<evidence type="ECO:0000256" key="6">
    <source>
        <dbReference type="ARBA" id="ARBA00023136"/>
    </source>
</evidence>
<evidence type="ECO:0000256" key="2">
    <source>
        <dbReference type="ARBA" id="ARBA00005550"/>
    </source>
</evidence>
<evidence type="ECO:0000313" key="9">
    <source>
        <dbReference type="Proteomes" id="UP000269721"/>
    </source>
</evidence>
<organism evidence="8 9">
    <name type="scientific">Blyttiomyces helicus</name>
    <dbReference type="NCBI Taxonomy" id="388810"/>
    <lineage>
        <taxon>Eukaryota</taxon>
        <taxon>Fungi</taxon>
        <taxon>Fungi incertae sedis</taxon>
        <taxon>Chytridiomycota</taxon>
        <taxon>Chytridiomycota incertae sedis</taxon>
        <taxon>Chytridiomycetes</taxon>
        <taxon>Chytridiomycetes incertae sedis</taxon>
        <taxon>Blyttiomyces</taxon>
    </lineage>
</organism>
<dbReference type="EMBL" id="ML001468">
    <property type="protein sequence ID" value="RKO83248.1"/>
    <property type="molecule type" value="Genomic_DNA"/>
</dbReference>
<comment type="function">
    <text evidence="1 7">Required for growth under high-pressure and low-temperature conditions.</text>
</comment>
<accession>A0A4P9VY74</accession>
<evidence type="ECO:0000256" key="1">
    <source>
        <dbReference type="ARBA" id="ARBA00002489"/>
    </source>
</evidence>
<keyword evidence="6 7" id="KW-0472">Membrane</keyword>
<evidence type="ECO:0000256" key="3">
    <source>
        <dbReference type="ARBA" id="ARBA00021353"/>
    </source>
</evidence>
<reference evidence="9" key="1">
    <citation type="journal article" date="2018" name="Nat. Microbiol.">
        <title>Leveraging single-cell genomics to expand the fungal tree of life.</title>
        <authorList>
            <person name="Ahrendt S.R."/>
            <person name="Quandt C.A."/>
            <person name="Ciobanu D."/>
            <person name="Clum A."/>
            <person name="Salamov A."/>
            <person name="Andreopoulos B."/>
            <person name="Cheng J.F."/>
            <person name="Woyke T."/>
            <person name="Pelin A."/>
            <person name="Henrissat B."/>
            <person name="Reynolds N.K."/>
            <person name="Benny G.L."/>
            <person name="Smith M.E."/>
            <person name="James T.Y."/>
            <person name="Grigoriev I.V."/>
        </authorList>
    </citation>
    <scope>NUCLEOTIDE SEQUENCE [LARGE SCALE GENOMIC DNA]</scope>
</reference>
<dbReference type="Proteomes" id="UP000269721">
    <property type="component" value="Unassembled WGS sequence"/>
</dbReference>
<feature type="non-terminal residue" evidence="8">
    <location>
        <position position="1"/>
    </location>
</feature>
<evidence type="ECO:0000256" key="4">
    <source>
        <dbReference type="ARBA" id="ARBA00022692"/>
    </source>
</evidence>
<dbReference type="InterPro" id="IPR038869">
    <property type="entry name" value="DLT1"/>
</dbReference>
<evidence type="ECO:0000256" key="7">
    <source>
        <dbReference type="RuleBase" id="RU367100"/>
    </source>
</evidence>
<sequence>PVHRMIQSDFIKVASISYEARPRQEDALEIGWGAPGSPLQNINFKEATIQTIEILEQRACAVTPDMADFLERDPVMTARRYVEFLITENIVDRDVARYYIQRYEEVRFGPHELTQADYLEFMKLFALLLKRYLAVTMGVYRYAPEKIVGCIS</sequence>
<dbReference type="PANTHER" id="PTHR40021">
    <property type="entry name" value="DEFECT AT LOW TEMPERATURE PROTEIN 1"/>
    <property type="match status" value="1"/>
</dbReference>
<dbReference type="PANTHER" id="PTHR40021:SF1">
    <property type="entry name" value="DEFECT AT LOW TEMPERATURE PROTEIN 1"/>
    <property type="match status" value="1"/>
</dbReference>
<proteinExistence type="inferred from homology"/>
<keyword evidence="9" id="KW-1185">Reference proteome</keyword>
<name>A0A4P9VY74_9FUNG</name>
<evidence type="ECO:0000256" key="5">
    <source>
        <dbReference type="ARBA" id="ARBA00022989"/>
    </source>
</evidence>
<gene>
    <name evidence="7" type="primary">DLT1</name>
    <name evidence="8" type="ORF">BDK51DRAFT_22322</name>
</gene>
<dbReference type="OrthoDB" id="337038at2759"/>
<dbReference type="AlphaFoldDB" id="A0A4P9VY74"/>